<sequence length="123" mass="14233">MAQKFFGPNFNAEEEWARLEAPVAASRKMDMEYVELIGVQEAEVIDLTLPDDDDDVFLPSPRQARLLLHQARHPLHPARHSLHPARHPLHPARHPLHQAHPSYRPTRTSSLRLRSTNTRTWQC</sequence>
<reference evidence="3" key="1">
    <citation type="submission" date="2025-08" db="UniProtKB">
        <authorList>
            <consortium name="RefSeq"/>
        </authorList>
    </citation>
    <scope>IDENTIFICATION</scope>
</reference>
<evidence type="ECO:0000313" key="2">
    <source>
        <dbReference type="Proteomes" id="UP000694845"/>
    </source>
</evidence>
<evidence type="ECO:0000313" key="3">
    <source>
        <dbReference type="RefSeq" id="XP_022111114.1"/>
    </source>
</evidence>
<keyword evidence="2" id="KW-1185">Reference proteome</keyword>
<feature type="compositionally biased region" description="Basic residues" evidence="1">
    <location>
        <begin position="78"/>
        <end position="97"/>
    </location>
</feature>
<organism evidence="2 3">
    <name type="scientific">Acanthaster planci</name>
    <name type="common">Crown-of-thorns starfish</name>
    <dbReference type="NCBI Taxonomy" id="133434"/>
    <lineage>
        <taxon>Eukaryota</taxon>
        <taxon>Metazoa</taxon>
        <taxon>Echinodermata</taxon>
        <taxon>Eleutherozoa</taxon>
        <taxon>Asterozoa</taxon>
        <taxon>Asteroidea</taxon>
        <taxon>Valvatacea</taxon>
        <taxon>Valvatida</taxon>
        <taxon>Acanthasteridae</taxon>
        <taxon>Acanthaster</taxon>
    </lineage>
</organism>
<accession>A0A8B8A0A9</accession>
<dbReference type="Proteomes" id="UP000694845">
    <property type="component" value="Unplaced"/>
</dbReference>
<dbReference type="GeneID" id="110990422"/>
<dbReference type="RefSeq" id="XP_022111114.1">
    <property type="nucleotide sequence ID" value="XM_022255422.1"/>
</dbReference>
<protein>
    <submittedName>
        <fullName evidence="3">Uncharacterized protein LOC110990422 isoform X2</fullName>
    </submittedName>
</protein>
<dbReference type="AlphaFoldDB" id="A0A8B8A0A9"/>
<evidence type="ECO:0000256" key="1">
    <source>
        <dbReference type="SAM" id="MobiDB-lite"/>
    </source>
</evidence>
<feature type="compositionally biased region" description="Low complexity" evidence="1">
    <location>
        <begin position="98"/>
        <end position="107"/>
    </location>
</feature>
<gene>
    <name evidence="3" type="primary">LOC110990422</name>
</gene>
<name>A0A8B8A0A9_ACAPL</name>
<feature type="region of interest" description="Disordered" evidence="1">
    <location>
        <begin position="78"/>
        <end position="107"/>
    </location>
</feature>
<proteinExistence type="predicted"/>